<gene>
    <name evidence="2" type="ORF">AOB60_16105</name>
</gene>
<dbReference type="AlphaFoldDB" id="A0A2N8PM27"/>
<organism evidence="2 3">
    <name type="scientific">Streptomyces noursei</name>
    <name type="common">Streptomyces albulus</name>
    <dbReference type="NCBI Taxonomy" id="1971"/>
    <lineage>
        <taxon>Bacteria</taxon>
        <taxon>Bacillati</taxon>
        <taxon>Actinomycetota</taxon>
        <taxon>Actinomycetes</taxon>
        <taxon>Kitasatosporales</taxon>
        <taxon>Streptomycetaceae</taxon>
        <taxon>Streptomyces</taxon>
    </lineage>
</organism>
<proteinExistence type="predicted"/>
<sequence length="206" mass="21218">MTGIRNAGHDGRMAMTRNTGARIGLLSIAALSLLTAGCGTERPGHDIAAGTPSRAAAAEPSRPSAPVDFPCPGESPSTAPAHAAGTSGPATPPSDHYAENHGFRDPLPLHGQRRCDGIAAVKRIKNALEPLRTHNDISADSTRRALTALGYPAAKVESYAVDPSVGFLVDGSALCIEGKVNPHFIEANAFAGYPDGTDCKPPRGGH</sequence>
<keyword evidence="3" id="KW-1185">Reference proteome</keyword>
<accession>A0A2N8PM27</accession>
<evidence type="ECO:0000313" key="3">
    <source>
        <dbReference type="Proteomes" id="UP000236047"/>
    </source>
</evidence>
<evidence type="ECO:0000256" key="1">
    <source>
        <dbReference type="SAM" id="MobiDB-lite"/>
    </source>
</evidence>
<reference evidence="3" key="1">
    <citation type="submission" date="2015-09" db="EMBL/GenBank/DDBJ databases">
        <authorList>
            <person name="Graham D.E."/>
            <person name="Mahan K.M."/>
            <person name="Klingeman D.M."/>
            <person name="Fida T."/>
            <person name="Giannone R.J."/>
            <person name="Hettich R.L."/>
            <person name="Parry R.J."/>
            <person name="Spain J.C."/>
        </authorList>
    </citation>
    <scope>NUCLEOTIDE SEQUENCE [LARGE SCALE GENOMIC DNA]</scope>
    <source>
        <strain evidence="3">JCM 4701</strain>
    </source>
</reference>
<dbReference type="Proteomes" id="UP000236047">
    <property type="component" value="Unassembled WGS sequence"/>
</dbReference>
<dbReference type="EMBL" id="LJSN01000002">
    <property type="protein sequence ID" value="PNE42076.1"/>
    <property type="molecule type" value="Genomic_DNA"/>
</dbReference>
<feature type="compositionally biased region" description="Low complexity" evidence="1">
    <location>
        <begin position="52"/>
        <end position="66"/>
    </location>
</feature>
<comment type="caution">
    <text evidence="2">The sequence shown here is derived from an EMBL/GenBank/DDBJ whole genome shotgun (WGS) entry which is preliminary data.</text>
</comment>
<evidence type="ECO:0000313" key="2">
    <source>
        <dbReference type="EMBL" id="PNE42076.1"/>
    </source>
</evidence>
<feature type="region of interest" description="Disordered" evidence="1">
    <location>
        <begin position="44"/>
        <end position="110"/>
    </location>
</feature>
<protein>
    <submittedName>
        <fullName evidence="2">Uncharacterized protein</fullName>
    </submittedName>
</protein>
<name>A0A2N8PM27_STRNR</name>